<feature type="coiled-coil region" evidence="5">
    <location>
        <begin position="67"/>
        <end position="94"/>
    </location>
</feature>
<dbReference type="InterPro" id="IPR012337">
    <property type="entry name" value="RNaseH-like_sf"/>
</dbReference>
<proteinExistence type="inferred from homology"/>
<dbReference type="Gene3D" id="3.30.420.10">
    <property type="entry name" value="Ribonuclease H-like superfamily/Ribonuclease H"/>
    <property type="match status" value="1"/>
</dbReference>
<comment type="function">
    <text evidence="3">Involved in the transposition of the insertion sequence IS3.</text>
</comment>
<dbReference type="SUPFAM" id="SSF53098">
    <property type="entry name" value="Ribonuclease H-like"/>
    <property type="match status" value="1"/>
</dbReference>
<dbReference type="PANTHER" id="PTHR46889:SF6">
    <property type="entry name" value="TRANSPOSASE INSF FOR INSERTION SEQUENCE IS3B"/>
    <property type="match status" value="1"/>
</dbReference>
<evidence type="ECO:0000256" key="2">
    <source>
        <dbReference type="ARBA" id="ARBA00023125"/>
    </source>
</evidence>
<organism evidence="7 8">
    <name type="scientific">Methylomonas rapida</name>
    <dbReference type="NCBI Taxonomy" id="2963939"/>
    <lineage>
        <taxon>Bacteria</taxon>
        <taxon>Pseudomonadati</taxon>
        <taxon>Pseudomonadota</taxon>
        <taxon>Gammaproteobacteria</taxon>
        <taxon>Methylococcales</taxon>
        <taxon>Methylococcaceae</taxon>
        <taxon>Methylomonas</taxon>
    </lineage>
</organism>
<dbReference type="Proteomes" id="UP001162780">
    <property type="component" value="Chromosome"/>
</dbReference>
<dbReference type="RefSeq" id="WP_255187215.1">
    <property type="nucleotide sequence ID" value="NZ_CP113517.1"/>
</dbReference>
<dbReference type="SUPFAM" id="SSF46689">
    <property type="entry name" value="Homeodomain-like"/>
    <property type="match status" value="1"/>
</dbReference>
<dbReference type="InterPro" id="IPR025948">
    <property type="entry name" value="HTH-like_dom"/>
</dbReference>
<keyword evidence="8" id="KW-1185">Reference proteome</keyword>
<dbReference type="Gene3D" id="1.10.10.60">
    <property type="entry name" value="Homeodomain-like"/>
    <property type="match status" value="1"/>
</dbReference>
<gene>
    <name evidence="7" type="ORF">NM686_007300</name>
</gene>
<evidence type="ECO:0000256" key="3">
    <source>
        <dbReference type="ARBA" id="ARBA00037276"/>
    </source>
</evidence>
<dbReference type="InterPro" id="IPR002514">
    <property type="entry name" value="Transposase_8"/>
</dbReference>
<name>A0ABY7GP92_9GAMM</name>
<sequence>MKNNDQPATIATKSKRNKYTSQFKEQALERAKQDGVSKAAKDLGIAQAMLYSWQAKSRQTGQPFEEQKLQQAEIARLKRENARLEEEVAFFKKGGSVLCQAAPVKYAMMQSLESEFSVKLMCRCFKVSRSGYYQWKKRPPSPRAQSQEAMADEIKRVFDDEKARAGSPRITKRLNDEGHRVSRHTVAKIMKSKGWRAKAARKYKATTNSNHNLPVAPNHLAQDFGATAPDQKWVSDITYIWTDEGWLYLAVVLELYSRKVIGWAMAERMTASLVCDALTMALWRRKLPKDVIVHSDRGSQYCSAAYQALLKQHQLICSMSKKGDCYDNAAMESWNHSFKVEAIHGERLSTRADAKQHVFEYIEVYYNRKRLHSKLGYLSPEAFELKHVS</sequence>
<protein>
    <submittedName>
        <fullName evidence="7">IS3 family transposase</fullName>
    </submittedName>
</protein>
<evidence type="ECO:0000256" key="4">
    <source>
        <dbReference type="ARBA" id="ARBA00043964"/>
    </source>
</evidence>
<keyword evidence="2" id="KW-0238">DNA-binding</keyword>
<evidence type="ECO:0000313" key="8">
    <source>
        <dbReference type="Proteomes" id="UP001162780"/>
    </source>
</evidence>
<reference evidence="7" key="1">
    <citation type="submission" date="2022-11" db="EMBL/GenBank/DDBJ databases">
        <title>Methylomonas rapida sp. nov., Carotenoid-Producing Obligate Methanotrophs with High Growth Characteristics and Biotechnological Potential.</title>
        <authorList>
            <person name="Tikhonova E.N."/>
            <person name="Suleimanov R.Z."/>
            <person name="Miroshnikov K."/>
            <person name="Oshkin I.Y."/>
            <person name="Belova S.E."/>
            <person name="Danilova O.V."/>
            <person name="Ashikhmin A."/>
            <person name="Konopkin A."/>
            <person name="But S.Y."/>
            <person name="Khmelenina V.N."/>
            <person name="Kuznetsov N."/>
            <person name="Pimenov N.V."/>
            <person name="Dedysh S.N."/>
        </authorList>
    </citation>
    <scope>NUCLEOTIDE SEQUENCE</scope>
    <source>
        <strain evidence="7">MP1</strain>
    </source>
</reference>
<dbReference type="Pfam" id="PF00665">
    <property type="entry name" value="rve"/>
    <property type="match status" value="1"/>
</dbReference>
<dbReference type="InterPro" id="IPR048020">
    <property type="entry name" value="Transpos_IS3"/>
</dbReference>
<dbReference type="InterPro" id="IPR036397">
    <property type="entry name" value="RNaseH_sf"/>
</dbReference>
<evidence type="ECO:0000256" key="1">
    <source>
        <dbReference type="ARBA" id="ARBA00009964"/>
    </source>
</evidence>
<feature type="domain" description="Integrase catalytic" evidence="6">
    <location>
        <begin position="225"/>
        <end position="387"/>
    </location>
</feature>
<comment type="similarity">
    <text evidence="1">Belongs to the transposase 8 family.</text>
</comment>
<keyword evidence="5" id="KW-0175">Coiled coil</keyword>
<dbReference type="NCBIfam" id="NF033516">
    <property type="entry name" value="transpos_IS3"/>
    <property type="match status" value="1"/>
</dbReference>
<evidence type="ECO:0000256" key="5">
    <source>
        <dbReference type="SAM" id="Coils"/>
    </source>
</evidence>
<dbReference type="PROSITE" id="PS50994">
    <property type="entry name" value="INTEGRASE"/>
    <property type="match status" value="1"/>
</dbReference>
<accession>A0ABY7GP92</accession>
<dbReference type="EMBL" id="CP113517">
    <property type="protein sequence ID" value="WAR46315.1"/>
    <property type="molecule type" value="Genomic_DNA"/>
</dbReference>
<dbReference type="Pfam" id="PF13333">
    <property type="entry name" value="rve_2"/>
    <property type="match status" value="1"/>
</dbReference>
<dbReference type="PANTHER" id="PTHR46889">
    <property type="entry name" value="TRANSPOSASE INSF FOR INSERTION SEQUENCE IS3B-RELATED"/>
    <property type="match status" value="1"/>
</dbReference>
<dbReference type="Pfam" id="PF13276">
    <property type="entry name" value="HTH_21"/>
    <property type="match status" value="1"/>
</dbReference>
<evidence type="ECO:0000313" key="7">
    <source>
        <dbReference type="EMBL" id="WAR46315.1"/>
    </source>
</evidence>
<comment type="similarity">
    <text evidence="4">Belongs to the transposase IS3/IS150/IS904 family.</text>
</comment>
<dbReference type="InterPro" id="IPR050900">
    <property type="entry name" value="Transposase_IS3/IS150/IS904"/>
</dbReference>
<dbReference type="InterPro" id="IPR009057">
    <property type="entry name" value="Homeodomain-like_sf"/>
</dbReference>
<dbReference type="InterPro" id="IPR001584">
    <property type="entry name" value="Integrase_cat-core"/>
</dbReference>
<dbReference type="Pfam" id="PF01527">
    <property type="entry name" value="HTH_Tnp_1"/>
    <property type="match status" value="1"/>
</dbReference>
<evidence type="ECO:0000259" key="6">
    <source>
        <dbReference type="PROSITE" id="PS50994"/>
    </source>
</evidence>